<keyword evidence="3" id="KW-1003">Cell membrane</keyword>
<feature type="transmembrane region" description="Helical" evidence="7">
    <location>
        <begin position="35"/>
        <end position="53"/>
    </location>
</feature>
<dbReference type="PANTHER" id="PTHR30250:SF10">
    <property type="entry name" value="LIPOPOLYSACCHARIDE BIOSYNTHESIS PROTEIN WZXC"/>
    <property type="match status" value="1"/>
</dbReference>
<dbReference type="InterPro" id="IPR050833">
    <property type="entry name" value="Poly_Biosynth_Transport"/>
</dbReference>
<dbReference type="PANTHER" id="PTHR30250">
    <property type="entry name" value="PST FAMILY PREDICTED COLANIC ACID TRANSPORTER"/>
    <property type="match status" value="1"/>
</dbReference>
<keyword evidence="9" id="KW-1185">Reference proteome</keyword>
<feature type="transmembrane region" description="Helical" evidence="7">
    <location>
        <begin position="349"/>
        <end position="371"/>
    </location>
</feature>
<evidence type="ECO:0000256" key="1">
    <source>
        <dbReference type="ARBA" id="ARBA00004651"/>
    </source>
</evidence>
<feature type="transmembrane region" description="Helical" evidence="7">
    <location>
        <begin position="168"/>
        <end position="187"/>
    </location>
</feature>
<dbReference type="Pfam" id="PF13440">
    <property type="entry name" value="Polysacc_synt_3"/>
    <property type="match status" value="1"/>
</dbReference>
<feature type="transmembrane region" description="Helical" evidence="7">
    <location>
        <begin position="406"/>
        <end position="427"/>
    </location>
</feature>
<evidence type="ECO:0000313" key="8">
    <source>
        <dbReference type="EMBL" id="GFE79523.1"/>
    </source>
</evidence>
<comment type="subcellular location">
    <subcellularLocation>
        <location evidence="1">Cell membrane</location>
        <topology evidence="1">Multi-pass membrane protein</topology>
    </subcellularLocation>
</comment>
<keyword evidence="4 7" id="KW-0812">Transmembrane</keyword>
<gene>
    <name evidence="8" type="ORF">GCM10011487_15230</name>
</gene>
<evidence type="ECO:0000256" key="3">
    <source>
        <dbReference type="ARBA" id="ARBA00022475"/>
    </source>
</evidence>
<feature type="transmembrane region" description="Helical" evidence="7">
    <location>
        <begin position="313"/>
        <end position="337"/>
    </location>
</feature>
<reference evidence="9" key="1">
    <citation type="submission" date="2020-01" db="EMBL/GenBank/DDBJ databases">
        <title>'Steroidobacter agaridevorans' sp. nov., agar-degrading bacteria isolated from rhizosphere soils.</title>
        <authorList>
            <person name="Ikenaga M."/>
            <person name="Kataoka M."/>
            <person name="Murouchi A."/>
            <person name="Katsuragi S."/>
            <person name="Sakai M."/>
        </authorList>
    </citation>
    <scope>NUCLEOTIDE SEQUENCE [LARGE SCALE GENOMIC DNA]</scope>
    <source>
        <strain evidence="9">YU21-B</strain>
    </source>
</reference>
<evidence type="ECO:0000256" key="6">
    <source>
        <dbReference type="ARBA" id="ARBA00023136"/>
    </source>
</evidence>
<feature type="transmembrane region" description="Helical" evidence="7">
    <location>
        <begin position="143"/>
        <end position="162"/>
    </location>
</feature>
<dbReference type="CDD" id="cd13127">
    <property type="entry name" value="MATE_tuaB_like"/>
    <property type="match status" value="1"/>
</dbReference>
<keyword evidence="6 7" id="KW-0472">Membrane</keyword>
<accession>A0A829Y934</accession>
<evidence type="ECO:0000313" key="9">
    <source>
        <dbReference type="Proteomes" id="UP000445000"/>
    </source>
</evidence>
<proteinExistence type="inferred from homology"/>
<evidence type="ECO:0000256" key="5">
    <source>
        <dbReference type="ARBA" id="ARBA00022989"/>
    </source>
</evidence>
<evidence type="ECO:0000256" key="4">
    <source>
        <dbReference type="ARBA" id="ARBA00022692"/>
    </source>
</evidence>
<dbReference type="Proteomes" id="UP000445000">
    <property type="component" value="Unassembled WGS sequence"/>
</dbReference>
<evidence type="ECO:0000256" key="7">
    <source>
        <dbReference type="SAM" id="Phobius"/>
    </source>
</evidence>
<comment type="similarity">
    <text evidence="2">Belongs to the polysaccharide synthase family.</text>
</comment>
<evidence type="ECO:0000256" key="2">
    <source>
        <dbReference type="ARBA" id="ARBA00007430"/>
    </source>
</evidence>
<feature type="transmembrane region" description="Helical" evidence="7">
    <location>
        <begin position="74"/>
        <end position="98"/>
    </location>
</feature>
<dbReference type="EMBL" id="BLJN01000001">
    <property type="protein sequence ID" value="GFE79523.1"/>
    <property type="molecule type" value="Genomic_DNA"/>
</dbReference>
<sequence>MSAVRNVRWVGMIQVTRISVQLLGLLVLSRLLTPADFGLVAIVFAITNFALLLRDMGMASAIIQRETLDEATVLTAHWTNCFIGLGLAVCLFGFSFFAEHVFQATGLAPLVQLSALSFPFLSATTVHQALLERASQFATVARIEIVALLTGFTVAVVSAYLGAGPYALVLQTLTVAVLSAIQFWIASDAKMKWGWSSDHAKDLWSYSGSLFGFNLVNYFSRNADTMIIGRMLGPAALGPYSLAYRVMLFPLQNLTFVATRALFPMMSRHQHSPQELGTMHLRLLSVISFFTAPMMAGLFVLREPFVDVALGDSWGMVAALIMWLAPIGFIQSLVSAGGVVFQAVGRTDLLLRLGVISSILHVTAFITGVQWGLLGLAAAYFVVTLINAAISLGVLLHLLQQTVPRLLGAILPSIAKALIMATLLYFADIELRAVEFPPLVRLLTLSAGGGLIFLALTRIHLMPSDRDVLRLFMKKA</sequence>
<dbReference type="RefSeq" id="WP_161811183.1">
    <property type="nucleotide sequence ID" value="NZ_BLJN01000001.1"/>
</dbReference>
<organism evidence="8 9">
    <name type="scientific">Steroidobacter agaridevorans</name>
    <dbReference type="NCBI Taxonomy" id="2695856"/>
    <lineage>
        <taxon>Bacteria</taxon>
        <taxon>Pseudomonadati</taxon>
        <taxon>Pseudomonadota</taxon>
        <taxon>Gammaproteobacteria</taxon>
        <taxon>Steroidobacterales</taxon>
        <taxon>Steroidobacteraceae</taxon>
        <taxon>Steroidobacter</taxon>
    </lineage>
</organism>
<protein>
    <submittedName>
        <fullName evidence="8">Lipopolysaccharide biosynthesis protein</fullName>
    </submittedName>
</protein>
<comment type="caution">
    <text evidence="8">The sequence shown here is derived from an EMBL/GenBank/DDBJ whole genome shotgun (WGS) entry which is preliminary data.</text>
</comment>
<dbReference type="GO" id="GO:0005886">
    <property type="term" value="C:plasma membrane"/>
    <property type="evidence" value="ECO:0007669"/>
    <property type="project" value="UniProtKB-SubCell"/>
</dbReference>
<dbReference type="AlphaFoldDB" id="A0A829Y934"/>
<feature type="transmembrane region" description="Helical" evidence="7">
    <location>
        <begin position="377"/>
        <end position="399"/>
    </location>
</feature>
<feature type="transmembrane region" description="Helical" evidence="7">
    <location>
        <begin position="439"/>
        <end position="461"/>
    </location>
</feature>
<feature type="transmembrane region" description="Helical" evidence="7">
    <location>
        <begin position="283"/>
        <end position="301"/>
    </location>
</feature>
<keyword evidence="5 7" id="KW-1133">Transmembrane helix</keyword>
<name>A0A829Y934_9GAMM</name>
<feature type="transmembrane region" description="Helical" evidence="7">
    <location>
        <begin position="240"/>
        <end position="263"/>
    </location>
</feature>